<evidence type="ECO:0000313" key="2">
    <source>
        <dbReference type="EMBL" id="EED96444.1"/>
    </source>
</evidence>
<dbReference type="KEGG" id="tps:THAPSDRAFT_1440"/>
<evidence type="ECO:0000256" key="1">
    <source>
        <dbReference type="SAM" id="SignalP"/>
    </source>
</evidence>
<dbReference type="HOGENOM" id="CLU_081726_0_0_1"/>
<protein>
    <submittedName>
        <fullName evidence="2">Uncharacterized protein</fullName>
    </submittedName>
</protein>
<dbReference type="EMBL" id="CM000638">
    <property type="protein sequence ID" value="EED96444.1"/>
    <property type="molecule type" value="Genomic_DNA"/>
</dbReference>
<dbReference type="AlphaFoldDB" id="B8BQY7"/>
<dbReference type="GeneID" id="7445127"/>
<reference evidence="2 3" key="1">
    <citation type="journal article" date="2004" name="Science">
        <title>The genome of the diatom Thalassiosira pseudonana: ecology, evolution, and metabolism.</title>
        <authorList>
            <person name="Armbrust E.V."/>
            <person name="Berges J.A."/>
            <person name="Bowler C."/>
            <person name="Green B.R."/>
            <person name="Martinez D."/>
            <person name="Putnam N.H."/>
            <person name="Zhou S."/>
            <person name="Allen A.E."/>
            <person name="Apt K.E."/>
            <person name="Bechner M."/>
            <person name="Brzezinski M.A."/>
            <person name="Chaal B.K."/>
            <person name="Chiovitti A."/>
            <person name="Davis A.K."/>
            <person name="Demarest M.S."/>
            <person name="Detter J.C."/>
            <person name="Glavina T."/>
            <person name="Goodstein D."/>
            <person name="Hadi M.Z."/>
            <person name="Hellsten U."/>
            <person name="Hildebrand M."/>
            <person name="Jenkins B.D."/>
            <person name="Jurka J."/>
            <person name="Kapitonov V.V."/>
            <person name="Kroger N."/>
            <person name="Lau W.W."/>
            <person name="Lane T.W."/>
            <person name="Larimer F.W."/>
            <person name="Lippmeier J.C."/>
            <person name="Lucas S."/>
            <person name="Medina M."/>
            <person name="Montsant A."/>
            <person name="Obornik M."/>
            <person name="Parker M.S."/>
            <person name="Palenik B."/>
            <person name="Pazour G.J."/>
            <person name="Richardson P.M."/>
            <person name="Rynearson T.A."/>
            <person name="Saito M.A."/>
            <person name="Schwartz D.C."/>
            <person name="Thamatrakoln K."/>
            <person name="Valentin K."/>
            <person name="Vardi A."/>
            <person name="Wilkerson F.P."/>
            <person name="Rokhsar D.S."/>
        </authorList>
    </citation>
    <scope>NUCLEOTIDE SEQUENCE [LARGE SCALE GENOMIC DNA]</scope>
    <source>
        <strain evidence="2 3">CCMP1335</strain>
    </source>
</reference>
<dbReference type="eggNOG" id="ENOG502S0Y6">
    <property type="taxonomic scope" value="Eukaryota"/>
</dbReference>
<proteinExistence type="predicted"/>
<dbReference type="PaxDb" id="35128-Thaps1440"/>
<dbReference type="InParanoid" id="B8BQY7"/>
<accession>B8BQY7</accession>
<feature type="chain" id="PRO_5002868495" evidence="1">
    <location>
        <begin position="17"/>
        <end position="297"/>
    </location>
</feature>
<keyword evidence="1" id="KW-0732">Signal</keyword>
<feature type="signal peptide" evidence="1">
    <location>
        <begin position="1"/>
        <end position="16"/>
    </location>
</feature>
<keyword evidence="3" id="KW-1185">Reference proteome</keyword>
<gene>
    <name evidence="2" type="ORF">THAPSDRAFT_1440</name>
</gene>
<organism evidence="2 3">
    <name type="scientific">Thalassiosira pseudonana</name>
    <name type="common">Marine diatom</name>
    <name type="synonym">Cyclotella nana</name>
    <dbReference type="NCBI Taxonomy" id="35128"/>
    <lineage>
        <taxon>Eukaryota</taxon>
        <taxon>Sar</taxon>
        <taxon>Stramenopiles</taxon>
        <taxon>Ochrophyta</taxon>
        <taxon>Bacillariophyta</taxon>
        <taxon>Coscinodiscophyceae</taxon>
        <taxon>Thalassiosirophycidae</taxon>
        <taxon>Thalassiosirales</taxon>
        <taxon>Thalassiosiraceae</taxon>
        <taxon>Thalassiosira</taxon>
    </lineage>
</organism>
<dbReference type="Proteomes" id="UP000001449">
    <property type="component" value="Chromosome 1"/>
</dbReference>
<dbReference type="RefSeq" id="XP_002286803.1">
    <property type="nucleotide sequence ID" value="XM_002286767.1"/>
</dbReference>
<reference evidence="2 3" key="2">
    <citation type="journal article" date="2008" name="Nature">
        <title>The Phaeodactylum genome reveals the evolutionary history of diatom genomes.</title>
        <authorList>
            <person name="Bowler C."/>
            <person name="Allen A.E."/>
            <person name="Badger J.H."/>
            <person name="Grimwood J."/>
            <person name="Jabbari K."/>
            <person name="Kuo A."/>
            <person name="Maheswari U."/>
            <person name="Martens C."/>
            <person name="Maumus F."/>
            <person name="Otillar R.P."/>
            <person name="Rayko E."/>
            <person name="Salamov A."/>
            <person name="Vandepoele K."/>
            <person name="Beszteri B."/>
            <person name="Gruber A."/>
            <person name="Heijde M."/>
            <person name="Katinka M."/>
            <person name="Mock T."/>
            <person name="Valentin K."/>
            <person name="Verret F."/>
            <person name="Berges J.A."/>
            <person name="Brownlee C."/>
            <person name="Cadoret J.P."/>
            <person name="Chiovitti A."/>
            <person name="Choi C.J."/>
            <person name="Coesel S."/>
            <person name="De Martino A."/>
            <person name="Detter J.C."/>
            <person name="Durkin C."/>
            <person name="Falciatore A."/>
            <person name="Fournet J."/>
            <person name="Haruta M."/>
            <person name="Huysman M.J."/>
            <person name="Jenkins B.D."/>
            <person name="Jiroutova K."/>
            <person name="Jorgensen R.E."/>
            <person name="Joubert Y."/>
            <person name="Kaplan A."/>
            <person name="Kroger N."/>
            <person name="Kroth P.G."/>
            <person name="La Roche J."/>
            <person name="Lindquist E."/>
            <person name="Lommer M."/>
            <person name="Martin-Jezequel V."/>
            <person name="Lopez P.J."/>
            <person name="Lucas S."/>
            <person name="Mangogna M."/>
            <person name="McGinnis K."/>
            <person name="Medlin L.K."/>
            <person name="Montsant A."/>
            <person name="Oudot-Le Secq M.P."/>
            <person name="Napoli C."/>
            <person name="Obornik M."/>
            <person name="Parker M.S."/>
            <person name="Petit J.L."/>
            <person name="Porcel B.M."/>
            <person name="Poulsen N."/>
            <person name="Robison M."/>
            <person name="Rychlewski L."/>
            <person name="Rynearson T.A."/>
            <person name="Schmutz J."/>
            <person name="Shapiro H."/>
            <person name="Siaut M."/>
            <person name="Stanley M."/>
            <person name="Sussman M.R."/>
            <person name="Taylor A.R."/>
            <person name="Vardi A."/>
            <person name="von Dassow P."/>
            <person name="Vyverman W."/>
            <person name="Willis A."/>
            <person name="Wyrwicz L.S."/>
            <person name="Rokhsar D.S."/>
            <person name="Weissenbach J."/>
            <person name="Armbrust E.V."/>
            <person name="Green B.R."/>
            <person name="Van de Peer Y."/>
            <person name="Grigoriev I.V."/>
        </authorList>
    </citation>
    <scope>NUCLEOTIDE SEQUENCE [LARGE SCALE GENOMIC DNA]</scope>
    <source>
        <strain evidence="2 3">CCMP1335</strain>
    </source>
</reference>
<name>B8BQY7_THAPS</name>
<evidence type="ECO:0000313" key="3">
    <source>
        <dbReference type="Proteomes" id="UP000001449"/>
    </source>
</evidence>
<sequence>MLLFVLVVALLRQVVGWNAQSVIQSPSRTLISPKCGTIYFNDKQINVNGHARASFRHPSRLVISSTRLYNKRSIKDDGIKSDGEPPLSFRRALLASTLAATTELIFSQQYVRPGFKRLKPTRFIAALGDPQTSEGTGAESWGLWERDPGPRGIPFDQFDEYSSSNGRVAPTGWEIDNQDFWLEEHGIWMETPKYDLSPGKYLVTGGRYQTNVLTIYPRDDESGSKRWSLDKGVLYDVTHLPCRSARYIAEEGRDGSPLQARKEDFPVKPGAEMPAVNGCKKQDYAVLFVTGIADSRS</sequence>